<organism evidence="11 12">
    <name type="scientific">candidate division WOR_3 bacterium SM23_60</name>
    <dbReference type="NCBI Taxonomy" id="1703780"/>
    <lineage>
        <taxon>Bacteria</taxon>
        <taxon>Bacteria division WOR-3</taxon>
    </lineage>
</organism>
<dbReference type="GO" id="GO:0005978">
    <property type="term" value="P:glycogen biosynthetic process"/>
    <property type="evidence" value="ECO:0007669"/>
    <property type="project" value="UniProtKB-KW"/>
</dbReference>
<dbReference type="InterPro" id="IPR056818">
    <property type="entry name" value="GlmU/GlgC-like_hexapep"/>
</dbReference>
<dbReference type="Pfam" id="PF24894">
    <property type="entry name" value="Hexapep_GlmU"/>
    <property type="match status" value="1"/>
</dbReference>
<feature type="domain" description="Nucleotidyl transferase" evidence="9">
    <location>
        <begin position="7"/>
        <end position="256"/>
    </location>
</feature>
<dbReference type="InterPro" id="IPR029044">
    <property type="entry name" value="Nucleotide-diphossugar_trans"/>
</dbReference>
<dbReference type="PANTHER" id="PTHR43523:SF2">
    <property type="entry name" value="GLUCOSE-1-PHOSPHATE ADENYLYLTRANSFERASE"/>
    <property type="match status" value="1"/>
</dbReference>
<dbReference type="GO" id="GO:0005524">
    <property type="term" value="F:ATP binding"/>
    <property type="evidence" value="ECO:0007669"/>
    <property type="project" value="UniProtKB-KW"/>
</dbReference>
<dbReference type="EMBL" id="LJUO01000158">
    <property type="protein sequence ID" value="KPK68641.1"/>
    <property type="molecule type" value="Genomic_DNA"/>
</dbReference>
<evidence type="ECO:0000256" key="3">
    <source>
        <dbReference type="ARBA" id="ARBA00022679"/>
    </source>
</evidence>
<dbReference type="InterPro" id="IPR005835">
    <property type="entry name" value="NTP_transferase_dom"/>
</dbReference>
<dbReference type="PATRIC" id="fig|1703780.3.peg.1860"/>
<dbReference type="SUPFAM" id="SSF53448">
    <property type="entry name" value="Nucleotide-diphospho-sugar transferases"/>
    <property type="match status" value="1"/>
</dbReference>
<evidence type="ECO:0000313" key="12">
    <source>
        <dbReference type="Proteomes" id="UP000051096"/>
    </source>
</evidence>
<evidence type="ECO:0000259" key="9">
    <source>
        <dbReference type="Pfam" id="PF00483"/>
    </source>
</evidence>
<evidence type="ECO:0000313" key="11">
    <source>
        <dbReference type="EMBL" id="KPK68641.1"/>
    </source>
</evidence>
<feature type="domain" description="Glucose-1-phosphate adenylyltransferase/Bifunctional protein GlmU-like C-terminal hexapeptide" evidence="10">
    <location>
        <begin position="288"/>
        <end position="381"/>
    </location>
</feature>
<dbReference type="Gene3D" id="2.160.10.10">
    <property type="entry name" value="Hexapeptide repeat proteins"/>
    <property type="match status" value="1"/>
</dbReference>
<evidence type="ECO:0000256" key="2">
    <source>
        <dbReference type="ARBA" id="ARBA00022600"/>
    </source>
</evidence>
<dbReference type="Pfam" id="PF00483">
    <property type="entry name" value="NTP_transferase"/>
    <property type="match status" value="1"/>
</dbReference>
<keyword evidence="7" id="KW-0320">Glycogen biosynthesis</keyword>
<protein>
    <submittedName>
        <fullName evidence="11">Uncharacterized protein</fullName>
    </submittedName>
</protein>
<evidence type="ECO:0000256" key="6">
    <source>
        <dbReference type="ARBA" id="ARBA00022840"/>
    </source>
</evidence>
<keyword evidence="8" id="KW-0119">Carbohydrate metabolism</keyword>
<gene>
    <name evidence="11" type="ORF">AMJ87_11580</name>
</gene>
<dbReference type="PANTHER" id="PTHR43523">
    <property type="entry name" value="GLUCOSE-1-PHOSPHATE ADENYLYLTRANSFERASE-RELATED"/>
    <property type="match status" value="1"/>
</dbReference>
<dbReference type="Proteomes" id="UP000051096">
    <property type="component" value="Unassembled WGS sequence"/>
</dbReference>
<keyword evidence="4" id="KW-0548">Nucleotidyltransferase</keyword>
<dbReference type="Gene3D" id="3.90.550.10">
    <property type="entry name" value="Spore Coat Polysaccharide Biosynthesis Protein SpsA, Chain A"/>
    <property type="match status" value="1"/>
</dbReference>
<dbReference type="SUPFAM" id="SSF51161">
    <property type="entry name" value="Trimeric LpxA-like enzymes"/>
    <property type="match status" value="1"/>
</dbReference>
<comment type="caution">
    <text evidence="11">The sequence shown here is derived from an EMBL/GenBank/DDBJ whole genome shotgun (WGS) entry which is preliminary data.</text>
</comment>
<dbReference type="CDD" id="cd02508">
    <property type="entry name" value="ADP_Glucose_PP"/>
    <property type="match status" value="1"/>
</dbReference>
<evidence type="ECO:0000256" key="4">
    <source>
        <dbReference type="ARBA" id="ARBA00022695"/>
    </source>
</evidence>
<keyword evidence="3" id="KW-0808">Transferase</keyword>
<dbReference type="PROSITE" id="PS00810">
    <property type="entry name" value="ADP_GLC_PYROPHOSPH_3"/>
    <property type="match status" value="1"/>
</dbReference>
<evidence type="ECO:0000256" key="8">
    <source>
        <dbReference type="ARBA" id="ARBA00023277"/>
    </source>
</evidence>
<name>A0A0S8G7S8_UNCW3</name>
<proteinExistence type="inferred from homology"/>
<comment type="similarity">
    <text evidence="1">Belongs to the bacterial/plant glucose-1-phosphate adenylyltransferase family.</text>
</comment>
<keyword evidence="2" id="KW-0321">Glycogen metabolism</keyword>
<dbReference type="AlphaFoldDB" id="A0A0S8G7S8"/>
<sequence>MKKEIIAMLLAGGAGSRLNILARHRAKPAIPFGGIYRIIDFTMSNIANSSIDVVGVLTQYKPLSLMEHIDNGKPWDMFGRTRLVEILPPKTGEASSDWYKGTSDAVYQNVAFINDFSPELVLVVSGDHIYHMNYAELIAYHRKKRADATVCLIPVPLRDAHNFGIAETARTGRIRTWIEKPQKPPSNLASMGIYVFTTNVLMKALVTTARTSGVDFAKNVIPQLLKEHRVYGYEFNDYWRDVGTIDAYWNANMDLLARDPEPKIANWRIKTNLHVKGEIGDRPSAYLGRSARVRNSLISRGCVIEGTVSHSVLSPGVRVEKNATVSDSIIFHDAVISSGASVDTVIIDKSVTIETSARLGHGTMKINRRYPQHLSTGITVVGKKARIAAKITVGKNCIIQPEAYVKRNCTSGSTK</sequence>
<dbReference type="CDD" id="cd04651">
    <property type="entry name" value="LbH_G1P_AT_C"/>
    <property type="match status" value="1"/>
</dbReference>
<keyword evidence="5" id="KW-0547">Nucleotide-binding</keyword>
<reference evidence="11 12" key="1">
    <citation type="journal article" date="2015" name="Microbiome">
        <title>Genomic resolution of linkages in carbon, nitrogen, and sulfur cycling among widespread estuary sediment bacteria.</title>
        <authorList>
            <person name="Baker B.J."/>
            <person name="Lazar C.S."/>
            <person name="Teske A.P."/>
            <person name="Dick G.J."/>
        </authorList>
    </citation>
    <scope>NUCLEOTIDE SEQUENCE [LARGE SCALE GENOMIC DNA]</scope>
    <source>
        <strain evidence="11">SM23_60</strain>
    </source>
</reference>
<keyword evidence="6" id="KW-0067">ATP-binding</keyword>
<evidence type="ECO:0000256" key="1">
    <source>
        <dbReference type="ARBA" id="ARBA00010443"/>
    </source>
</evidence>
<dbReference type="InterPro" id="IPR011831">
    <property type="entry name" value="ADP-Glc_PPase"/>
</dbReference>
<dbReference type="PROSITE" id="PS00809">
    <property type="entry name" value="ADP_GLC_PYROPHOSPH_2"/>
    <property type="match status" value="1"/>
</dbReference>
<evidence type="ECO:0000256" key="7">
    <source>
        <dbReference type="ARBA" id="ARBA00023056"/>
    </source>
</evidence>
<evidence type="ECO:0000259" key="10">
    <source>
        <dbReference type="Pfam" id="PF24894"/>
    </source>
</evidence>
<dbReference type="InterPro" id="IPR005836">
    <property type="entry name" value="ADP_Glu_pyroP_CS"/>
</dbReference>
<accession>A0A0S8G7S8</accession>
<dbReference type="GO" id="GO:0008878">
    <property type="term" value="F:glucose-1-phosphate adenylyltransferase activity"/>
    <property type="evidence" value="ECO:0007669"/>
    <property type="project" value="InterPro"/>
</dbReference>
<evidence type="ECO:0000256" key="5">
    <source>
        <dbReference type="ARBA" id="ARBA00022741"/>
    </source>
</evidence>
<dbReference type="InterPro" id="IPR011004">
    <property type="entry name" value="Trimer_LpxA-like_sf"/>
</dbReference>